<evidence type="ECO:0000256" key="1">
    <source>
        <dbReference type="ARBA" id="ARBA00001927"/>
    </source>
</evidence>
<evidence type="ECO:0000256" key="3">
    <source>
        <dbReference type="ARBA" id="ARBA00005163"/>
    </source>
</evidence>
<dbReference type="InterPro" id="IPR012675">
    <property type="entry name" value="Beta-grasp_dom_sf"/>
</dbReference>
<comment type="pathway">
    <text evidence="3">Carbohydrate metabolism; tricarboxylic acid cycle.</text>
</comment>
<dbReference type="EC" id="1.3.5.1" evidence="5"/>
<evidence type="ECO:0000313" key="16">
    <source>
        <dbReference type="EMBL" id="MBD2189587.1"/>
    </source>
</evidence>
<feature type="domain" description="2Fe-2S ferredoxin-type" evidence="15">
    <location>
        <begin position="1"/>
        <end position="97"/>
    </location>
</feature>
<keyword evidence="9" id="KW-0479">Metal-binding</keyword>
<dbReference type="Proteomes" id="UP000642094">
    <property type="component" value="Unassembled WGS sequence"/>
</dbReference>
<dbReference type="Pfam" id="PF13085">
    <property type="entry name" value="Fer2_3"/>
    <property type="match status" value="1"/>
</dbReference>
<dbReference type="GO" id="GO:0016491">
    <property type="term" value="F:oxidoreductase activity"/>
    <property type="evidence" value="ECO:0007669"/>
    <property type="project" value="UniProtKB-KW"/>
</dbReference>
<evidence type="ECO:0000256" key="12">
    <source>
        <dbReference type="ARBA" id="ARBA00023014"/>
    </source>
</evidence>
<dbReference type="InterPro" id="IPR036010">
    <property type="entry name" value="2Fe-2S_ferredoxin-like_sf"/>
</dbReference>
<evidence type="ECO:0000259" key="15">
    <source>
        <dbReference type="PROSITE" id="PS51085"/>
    </source>
</evidence>
<keyword evidence="7" id="KW-0816">Tricarboxylic acid cycle</keyword>
<evidence type="ECO:0000256" key="2">
    <source>
        <dbReference type="ARBA" id="ARBA00001966"/>
    </source>
</evidence>
<dbReference type="Pfam" id="PF13183">
    <property type="entry name" value="Fer4_8"/>
    <property type="match status" value="1"/>
</dbReference>
<dbReference type="InterPro" id="IPR025192">
    <property type="entry name" value="Succ_DH/fum_Rdtase_N"/>
</dbReference>
<name>A0ABR8A042_9CYAN</name>
<protein>
    <recommendedName>
        <fullName evidence="5">succinate dehydrogenase</fullName>
        <ecNumber evidence="5">1.3.5.1</ecNumber>
    </recommendedName>
</protein>
<gene>
    <name evidence="16" type="ORF">H6F41_15750</name>
</gene>
<evidence type="ECO:0000256" key="5">
    <source>
        <dbReference type="ARBA" id="ARBA00012792"/>
    </source>
</evidence>
<evidence type="ECO:0000256" key="14">
    <source>
        <dbReference type="ARBA" id="ARBA00034078"/>
    </source>
</evidence>
<comment type="cofactor">
    <cofactor evidence="1">
        <name>[3Fe-4S] cluster</name>
        <dbReference type="ChEBI" id="CHEBI:21137"/>
    </cofactor>
</comment>
<keyword evidence="8" id="KW-0001">2Fe-2S</keyword>
<comment type="caution">
    <text evidence="16">The sequence shown here is derived from an EMBL/GenBank/DDBJ whole genome shotgun (WGS) entry which is preliminary data.</text>
</comment>
<dbReference type="EMBL" id="JACJQB010000043">
    <property type="protein sequence ID" value="MBD2189587.1"/>
    <property type="molecule type" value="Genomic_DNA"/>
</dbReference>
<evidence type="ECO:0000256" key="4">
    <source>
        <dbReference type="ARBA" id="ARBA00009433"/>
    </source>
</evidence>
<dbReference type="InterPro" id="IPR017900">
    <property type="entry name" value="4Fe4S_Fe_S_CS"/>
</dbReference>
<dbReference type="InterPro" id="IPR006058">
    <property type="entry name" value="2Fe2S_fd_BS"/>
</dbReference>
<proteinExistence type="inferred from homology"/>
<comment type="cofactor">
    <cofactor evidence="2">
        <name>[4Fe-4S] cluster</name>
        <dbReference type="ChEBI" id="CHEBI:49883"/>
    </cofactor>
</comment>
<sequence>MNITVKLRRQNSRTSAPKYQTVQIEVDPTRTTVLDALIKIQSEQDGSIGFRRNCRNAICGSCAMRVNGRSGLACQKHISEVMGEHDTELVIEPMQNLPVIKDLIVDMTKFWNNLEKVDPYVSTASRQISKTEYLQTPAQRAKLQAAANCILCGSCYSECNSAAVNDRFVGPHALAKAYRVIADNRDDRTEARVEKYNESGFVWDCTRCYNCNEVCPVEVQPLDRISQIKHEILDNTALPKSMPQRHRHTLLDLVKEDGWIDESKFAVRLMTNDFKEFKALLSIFPVGIRMVLSGKIPYPWQFQKSEGASEVKALIEAIAAKKDHQKNIQKNEDL</sequence>
<dbReference type="PROSITE" id="PS51085">
    <property type="entry name" value="2FE2S_FER_2"/>
    <property type="match status" value="1"/>
</dbReference>
<dbReference type="PROSITE" id="PS00197">
    <property type="entry name" value="2FE2S_FER_1"/>
    <property type="match status" value="1"/>
</dbReference>
<evidence type="ECO:0000256" key="9">
    <source>
        <dbReference type="ARBA" id="ARBA00022723"/>
    </source>
</evidence>
<dbReference type="InterPro" id="IPR004489">
    <property type="entry name" value="Succ_DH/fum_Rdtase_Fe-S"/>
</dbReference>
<keyword evidence="13" id="KW-0003">3Fe-4S</keyword>
<keyword evidence="17" id="KW-1185">Reference proteome</keyword>
<comment type="similarity">
    <text evidence="4">Belongs to the succinate dehydrogenase/fumarate reductase iron-sulfur protein family.</text>
</comment>
<keyword evidence="12" id="KW-0411">Iron-sulfur</keyword>
<dbReference type="InterPro" id="IPR017896">
    <property type="entry name" value="4Fe4S_Fe-S-bd"/>
</dbReference>
<accession>A0ABR8A042</accession>
<dbReference type="RefSeq" id="WP_190404412.1">
    <property type="nucleotide sequence ID" value="NZ_JACJQB010000043.1"/>
</dbReference>
<keyword evidence="11" id="KW-0408">Iron</keyword>
<dbReference type="PANTHER" id="PTHR11921:SF29">
    <property type="entry name" value="SUCCINATE DEHYDROGENASE [UBIQUINONE] IRON-SULFUR SUBUNIT, MITOCHONDRIAL"/>
    <property type="match status" value="1"/>
</dbReference>
<dbReference type="SUPFAM" id="SSF46548">
    <property type="entry name" value="alpha-helical ferredoxin"/>
    <property type="match status" value="1"/>
</dbReference>
<dbReference type="PANTHER" id="PTHR11921">
    <property type="entry name" value="SUCCINATE DEHYDROGENASE IRON-SULFUR PROTEIN"/>
    <property type="match status" value="1"/>
</dbReference>
<evidence type="ECO:0000256" key="6">
    <source>
        <dbReference type="ARBA" id="ARBA00022485"/>
    </source>
</evidence>
<organism evidence="16 17">
    <name type="scientific">Pseudanabaena mucicola FACHB-723</name>
    <dbReference type="NCBI Taxonomy" id="2692860"/>
    <lineage>
        <taxon>Bacteria</taxon>
        <taxon>Bacillati</taxon>
        <taxon>Cyanobacteriota</taxon>
        <taxon>Cyanophyceae</taxon>
        <taxon>Pseudanabaenales</taxon>
        <taxon>Pseudanabaenaceae</taxon>
        <taxon>Pseudanabaena</taxon>
    </lineage>
</organism>
<dbReference type="Gene3D" id="3.10.20.30">
    <property type="match status" value="1"/>
</dbReference>
<dbReference type="NCBIfam" id="TIGR00384">
    <property type="entry name" value="dhsB"/>
    <property type="match status" value="1"/>
</dbReference>
<dbReference type="InterPro" id="IPR050573">
    <property type="entry name" value="SDH/FRD_Iron-Sulfur"/>
</dbReference>
<dbReference type="NCBIfam" id="NF004616">
    <property type="entry name" value="PRK05950.1"/>
    <property type="match status" value="1"/>
</dbReference>
<dbReference type="NCBIfam" id="NF009227">
    <property type="entry name" value="PRK12577.1"/>
    <property type="match status" value="1"/>
</dbReference>
<dbReference type="Gene3D" id="1.10.1060.10">
    <property type="entry name" value="Alpha-helical ferredoxin"/>
    <property type="match status" value="1"/>
</dbReference>
<dbReference type="SUPFAM" id="SSF54292">
    <property type="entry name" value="2Fe-2S ferredoxin-like"/>
    <property type="match status" value="1"/>
</dbReference>
<keyword evidence="10 16" id="KW-0560">Oxidoreductase</keyword>
<reference evidence="16 17" key="1">
    <citation type="journal article" date="2020" name="ISME J.">
        <title>Comparative genomics reveals insights into cyanobacterial evolution and habitat adaptation.</title>
        <authorList>
            <person name="Chen M.Y."/>
            <person name="Teng W.K."/>
            <person name="Zhao L."/>
            <person name="Hu C.X."/>
            <person name="Zhou Y.K."/>
            <person name="Han B.P."/>
            <person name="Song L.R."/>
            <person name="Shu W.S."/>
        </authorList>
    </citation>
    <scope>NUCLEOTIDE SEQUENCE [LARGE SCALE GENOMIC DNA]</scope>
    <source>
        <strain evidence="16 17">FACHB-723</strain>
    </source>
</reference>
<dbReference type="CDD" id="cd00207">
    <property type="entry name" value="fer2"/>
    <property type="match status" value="1"/>
</dbReference>
<dbReference type="InterPro" id="IPR009051">
    <property type="entry name" value="Helical_ferredxn"/>
</dbReference>
<keyword evidence="6" id="KW-0004">4Fe-4S</keyword>
<dbReference type="InterPro" id="IPR001041">
    <property type="entry name" value="2Fe-2S_ferredoxin-type"/>
</dbReference>
<evidence type="ECO:0000313" key="17">
    <source>
        <dbReference type="Proteomes" id="UP000642094"/>
    </source>
</evidence>
<evidence type="ECO:0000256" key="11">
    <source>
        <dbReference type="ARBA" id="ARBA00023004"/>
    </source>
</evidence>
<evidence type="ECO:0000256" key="13">
    <source>
        <dbReference type="ARBA" id="ARBA00023291"/>
    </source>
</evidence>
<dbReference type="PROSITE" id="PS00198">
    <property type="entry name" value="4FE4S_FER_1"/>
    <property type="match status" value="1"/>
</dbReference>
<comment type="cofactor">
    <cofactor evidence="14">
        <name>[2Fe-2S] cluster</name>
        <dbReference type="ChEBI" id="CHEBI:190135"/>
    </cofactor>
</comment>
<evidence type="ECO:0000256" key="8">
    <source>
        <dbReference type="ARBA" id="ARBA00022714"/>
    </source>
</evidence>
<evidence type="ECO:0000256" key="10">
    <source>
        <dbReference type="ARBA" id="ARBA00023002"/>
    </source>
</evidence>
<evidence type="ECO:0000256" key="7">
    <source>
        <dbReference type="ARBA" id="ARBA00022532"/>
    </source>
</evidence>